<reference evidence="3" key="1">
    <citation type="journal article" date="2017" name="Genome Announc.">
        <title>Genome sequences of Cyberlindnera fabianii 65, Pichia kudriavzevii 129, and Saccharomyces cerevisiae 131 isolated from fermented masau fruits in Zimbabwe.</title>
        <authorList>
            <person name="van Rijswijck I.M.H."/>
            <person name="Derks M.F.L."/>
            <person name="Abee T."/>
            <person name="de Ridder D."/>
            <person name="Smid E.J."/>
        </authorList>
    </citation>
    <scope>NUCLEOTIDE SEQUENCE [LARGE SCALE GENOMIC DNA]</scope>
    <source>
        <strain evidence="3">65</strain>
    </source>
</reference>
<sequence length="70" mass="8106">MDQLNPEEQQPMLRLLVEQQADDRTLCDNFLPSFIYALTFMLSGSILVNRRSLPGRFDTFFHDLTSTTPL</sequence>
<accession>A0A1V2L8F4</accession>
<dbReference type="Proteomes" id="UP000189513">
    <property type="component" value="Unassembled WGS sequence"/>
</dbReference>
<organism evidence="2 3">
    <name type="scientific">Cyberlindnera fabianii</name>
    <name type="common">Yeast</name>
    <name type="synonym">Hansenula fabianii</name>
    <dbReference type="NCBI Taxonomy" id="36022"/>
    <lineage>
        <taxon>Eukaryota</taxon>
        <taxon>Fungi</taxon>
        <taxon>Dikarya</taxon>
        <taxon>Ascomycota</taxon>
        <taxon>Saccharomycotina</taxon>
        <taxon>Saccharomycetes</taxon>
        <taxon>Phaffomycetales</taxon>
        <taxon>Phaffomycetaceae</taxon>
        <taxon>Cyberlindnera</taxon>
    </lineage>
</organism>
<keyword evidence="1" id="KW-0472">Membrane</keyword>
<name>A0A1V2L8F4_CYBFA</name>
<feature type="transmembrane region" description="Helical" evidence="1">
    <location>
        <begin position="30"/>
        <end position="48"/>
    </location>
</feature>
<dbReference type="AlphaFoldDB" id="A0A1V2L8F4"/>
<evidence type="ECO:0000256" key="1">
    <source>
        <dbReference type="SAM" id="Phobius"/>
    </source>
</evidence>
<protein>
    <submittedName>
        <fullName evidence="2">Uncharacterized protein</fullName>
    </submittedName>
</protein>
<comment type="caution">
    <text evidence="2">The sequence shown here is derived from an EMBL/GenBank/DDBJ whole genome shotgun (WGS) entry which is preliminary data.</text>
</comment>
<keyword evidence="1" id="KW-0812">Transmembrane</keyword>
<gene>
    <name evidence="2" type="ORF">BON22_1830</name>
</gene>
<keyword evidence="1" id="KW-1133">Transmembrane helix</keyword>
<evidence type="ECO:0000313" key="2">
    <source>
        <dbReference type="EMBL" id="ONH67895.1"/>
    </source>
</evidence>
<dbReference type="VEuPathDB" id="FungiDB:BON22_1830"/>
<evidence type="ECO:0000313" key="3">
    <source>
        <dbReference type="Proteomes" id="UP000189513"/>
    </source>
</evidence>
<dbReference type="EMBL" id="MPUK01000003">
    <property type="protein sequence ID" value="ONH67895.1"/>
    <property type="molecule type" value="Genomic_DNA"/>
</dbReference>
<proteinExistence type="predicted"/>
<keyword evidence="3" id="KW-1185">Reference proteome</keyword>